<keyword evidence="1" id="KW-0560">Oxidoreductase</keyword>
<evidence type="ECO:0000313" key="5">
    <source>
        <dbReference type="EMBL" id="TDK64216.1"/>
    </source>
</evidence>
<evidence type="ECO:0000259" key="3">
    <source>
        <dbReference type="Pfam" id="PF00296"/>
    </source>
</evidence>
<reference evidence="5 6" key="1">
    <citation type="submission" date="2019-03" db="EMBL/GenBank/DDBJ databases">
        <title>Bacillus niacini sp. nov. a Nicotinate-Metabolizing Mesophile Isolated from Soil.</title>
        <authorList>
            <person name="Zhang G."/>
        </authorList>
    </citation>
    <scope>NUCLEOTIDE SEQUENCE [LARGE SCALE GENOMIC DNA]</scope>
    <source>
        <strain evidence="5 6">WN066</strain>
    </source>
</reference>
<gene>
    <name evidence="5" type="ORF">E2K98_04990</name>
    <name evidence="4" type="ORF">RCG21_00290</name>
</gene>
<accession>A0A4R5VYU3</accession>
<dbReference type="Gene3D" id="3.20.20.30">
    <property type="entry name" value="Luciferase-like domain"/>
    <property type="match status" value="1"/>
</dbReference>
<reference evidence="4" key="2">
    <citation type="submission" date="2023-08" db="EMBL/GenBank/DDBJ databases">
        <title>Nitrogen cycling bacteria in agricultural field soils.</title>
        <authorList>
            <person name="Jang J."/>
        </authorList>
    </citation>
    <scope>NUCLEOTIDE SEQUENCE</scope>
    <source>
        <strain evidence="4">PS3-36</strain>
    </source>
</reference>
<dbReference type="EMBL" id="SMYO01000002">
    <property type="protein sequence ID" value="TDK64216.1"/>
    <property type="molecule type" value="Genomic_DNA"/>
</dbReference>
<keyword evidence="7" id="KW-1185">Reference proteome</keyword>
<dbReference type="AlphaFoldDB" id="A0A4R5VYU3"/>
<dbReference type="InterPro" id="IPR036661">
    <property type="entry name" value="Luciferase-like_sf"/>
</dbReference>
<keyword evidence="2" id="KW-0503">Monooxygenase</keyword>
<dbReference type="EMBL" id="JAVGVR010000001">
    <property type="protein sequence ID" value="MDQ6594900.1"/>
    <property type="molecule type" value="Genomic_DNA"/>
</dbReference>
<dbReference type="GO" id="GO:0004497">
    <property type="term" value="F:monooxygenase activity"/>
    <property type="evidence" value="ECO:0007669"/>
    <property type="project" value="UniProtKB-KW"/>
</dbReference>
<evidence type="ECO:0000256" key="2">
    <source>
        <dbReference type="ARBA" id="ARBA00023033"/>
    </source>
</evidence>
<dbReference type="RefSeq" id="WP_133333153.1">
    <property type="nucleotide sequence ID" value="NZ_JAVGVR010000001.1"/>
</dbReference>
<dbReference type="Pfam" id="PF00296">
    <property type="entry name" value="Bac_luciferase"/>
    <property type="match status" value="1"/>
</dbReference>
<name>A0A4R5VYU3_9BACI</name>
<comment type="caution">
    <text evidence="5">The sequence shown here is derived from an EMBL/GenBank/DDBJ whole genome shotgun (WGS) entry which is preliminary data.</text>
</comment>
<dbReference type="SUPFAM" id="SSF51679">
    <property type="entry name" value="Bacterial luciferase-like"/>
    <property type="match status" value="1"/>
</dbReference>
<feature type="domain" description="Luciferase-like" evidence="3">
    <location>
        <begin position="14"/>
        <end position="314"/>
    </location>
</feature>
<proteinExistence type="predicted"/>
<evidence type="ECO:0000313" key="7">
    <source>
        <dbReference type="Proteomes" id="UP001178888"/>
    </source>
</evidence>
<dbReference type="Proteomes" id="UP000295132">
    <property type="component" value="Unassembled WGS sequence"/>
</dbReference>
<dbReference type="PANTHER" id="PTHR30137:SF8">
    <property type="entry name" value="BLR5498 PROTEIN"/>
    <property type="match status" value="1"/>
</dbReference>
<dbReference type="InterPro" id="IPR011251">
    <property type="entry name" value="Luciferase-like_dom"/>
</dbReference>
<organism evidence="5 6">
    <name type="scientific">Bacillus salipaludis</name>
    <dbReference type="NCBI Taxonomy" id="2547811"/>
    <lineage>
        <taxon>Bacteria</taxon>
        <taxon>Bacillati</taxon>
        <taxon>Bacillota</taxon>
        <taxon>Bacilli</taxon>
        <taxon>Bacillales</taxon>
        <taxon>Bacillaceae</taxon>
        <taxon>Bacillus</taxon>
    </lineage>
</organism>
<dbReference type="InterPro" id="IPR050766">
    <property type="entry name" value="Bact_Lucif_Oxidored"/>
</dbReference>
<dbReference type="GO" id="GO:0016705">
    <property type="term" value="F:oxidoreductase activity, acting on paired donors, with incorporation or reduction of molecular oxygen"/>
    <property type="evidence" value="ECO:0007669"/>
    <property type="project" value="InterPro"/>
</dbReference>
<evidence type="ECO:0000313" key="4">
    <source>
        <dbReference type="EMBL" id="MDQ6594900.1"/>
    </source>
</evidence>
<evidence type="ECO:0000256" key="1">
    <source>
        <dbReference type="ARBA" id="ARBA00023002"/>
    </source>
</evidence>
<dbReference type="Proteomes" id="UP001178888">
    <property type="component" value="Unassembled WGS sequence"/>
</dbReference>
<dbReference type="CDD" id="cd00347">
    <property type="entry name" value="Flavin_utilizing_monoxygenases"/>
    <property type="match status" value="1"/>
</dbReference>
<dbReference type="PANTHER" id="PTHR30137">
    <property type="entry name" value="LUCIFERASE-LIKE MONOOXYGENASE"/>
    <property type="match status" value="1"/>
</dbReference>
<protein>
    <submittedName>
        <fullName evidence="5">LLM class flavin-dependent oxidoreductase</fullName>
    </submittedName>
</protein>
<sequence>MGKEIKLNDSGFEMGIYTFGELLRDPYTGQIINAKQRINEIVEAAKLADDAGLDVFGIGEHHRLDFAVSSPPVLLAAIAQVTRQIKLISATTILSTADPVRLFEDFATLDIISNGRAEIVAGRGAFLESFALFGYSLDDYDHLFAEKIDLLLKLNENEHVTWKGQFRSELKGAEIAPRPIQQGIPVWIGVGSSQESAERAGRLGQGLMLAVLGGDPGYFKPIVEAYRREGLKAGHIPAKLKVAVGGHGYLSKTSQQAKKEFYPYYTNYFKSYMKNGMLHNITEADFEQMVSPNNSLFVGSPQEMIEKILRQYELFGHQRFLAQMDIGGVPFNQVAKSIELFATEVAPVVRKEIKKGCKKE</sequence>
<dbReference type="GO" id="GO:0005829">
    <property type="term" value="C:cytosol"/>
    <property type="evidence" value="ECO:0007669"/>
    <property type="project" value="TreeGrafter"/>
</dbReference>
<evidence type="ECO:0000313" key="6">
    <source>
        <dbReference type="Proteomes" id="UP000295132"/>
    </source>
</evidence>